<evidence type="ECO:0000313" key="1">
    <source>
        <dbReference type="EMBL" id="KAH0547404.1"/>
    </source>
</evidence>
<proteinExistence type="predicted"/>
<sequence>MHGHDNHSGWVLNSRIVMDLQWDWNRLSRNCVNLLIGHVHQNIQPGLGVHSSEALSYPHPSEQLVSPLPDLSSLLSPSFQVTHADINDFTFPKDRWLKRRVLR</sequence>
<comment type="caution">
    <text evidence="1">The sequence shown here is derived from an EMBL/GenBank/DDBJ whole genome shotgun (WGS) entry which is preliminary data.</text>
</comment>
<dbReference type="Proteomes" id="UP000826195">
    <property type="component" value="Unassembled WGS sequence"/>
</dbReference>
<dbReference type="EMBL" id="JAHXZJ010002237">
    <property type="protein sequence ID" value="KAH0547404.1"/>
    <property type="molecule type" value="Genomic_DNA"/>
</dbReference>
<gene>
    <name evidence="1" type="ORF">KQX54_019150</name>
</gene>
<accession>A0AAV7I7X8</accession>
<organism evidence="1 2">
    <name type="scientific">Cotesia glomerata</name>
    <name type="common">Lepidopteran parasitic wasp</name>
    <name type="synonym">Apanteles glomeratus</name>
    <dbReference type="NCBI Taxonomy" id="32391"/>
    <lineage>
        <taxon>Eukaryota</taxon>
        <taxon>Metazoa</taxon>
        <taxon>Ecdysozoa</taxon>
        <taxon>Arthropoda</taxon>
        <taxon>Hexapoda</taxon>
        <taxon>Insecta</taxon>
        <taxon>Pterygota</taxon>
        <taxon>Neoptera</taxon>
        <taxon>Endopterygota</taxon>
        <taxon>Hymenoptera</taxon>
        <taxon>Apocrita</taxon>
        <taxon>Ichneumonoidea</taxon>
        <taxon>Braconidae</taxon>
        <taxon>Microgastrinae</taxon>
        <taxon>Cotesia</taxon>
    </lineage>
</organism>
<reference evidence="1 2" key="1">
    <citation type="journal article" date="2021" name="J. Hered.">
        <title>A chromosome-level genome assembly of the parasitoid wasp, Cotesia glomerata (Hymenoptera: Braconidae).</title>
        <authorList>
            <person name="Pinto B.J."/>
            <person name="Weis J.J."/>
            <person name="Gamble T."/>
            <person name="Ode P.J."/>
            <person name="Paul R."/>
            <person name="Zaspel J.M."/>
        </authorList>
    </citation>
    <scope>NUCLEOTIDE SEQUENCE [LARGE SCALE GENOMIC DNA]</scope>
    <source>
        <strain evidence="1">CgM1</strain>
    </source>
</reference>
<keyword evidence="2" id="KW-1185">Reference proteome</keyword>
<protein>
    <submittedName>
        <fullName evidence="1">Uncharacterized protein</fullName>
    </submittedName>
</protein>
<dbReference type="AlphaFoldDB" id="A0AAV7I7X8"/>
<name>A0AAV7I7X8_COTGL</name>
<evidence type="ECO:0000313" key="2">
    <source>
        <dbReference type="Proteomes" id="UP000826195"/>
    </source>
</evidence>